<evidence type="ECO:0000313" key="1">
    <source>
        <dbReference type="EMBL" id="KAK9676634.1"/>
    </source>
</evidence>
<gene>
    <name evidence="1" type="ORF">RND81_11G090000</name>
</gene>
<organism evidence="1 2">
    <name type="scientific">Saponaria officinalis</name>
    <name type="common">Common soapwort</name>
    <name type="synonym">Lychnis saponaria</name>
    <dbReference type="NCBI Taxonomy" id="3572"/>
    <lineage>
        <taxon>Eukaryota</taxon>
        <taxon>Viridiplantae</taxon>
        <taxon>Streptophyta</taxon>
        <taxon>Embryophyta</taxon>
        <taxon>Tracheophyta</taxon>
        <taxon>Spermatophyta</taxon>
        <taxon>Magnoliopsida</taxon>
        <taxon>eudicotyledons</taxon>
        <taxon>Gunneridae</taxon>
        <taxon>Pentapetalae</taxon>
        <taxon>Caryophyllales</taxon>
        <taxon>Caryophyllaceae</taxon>
        <taxon>Caryophylleae</taxon>
        <taxon>Saponaria</taxon>
    </lineage>
</organism>
<accession>A0AAW1HLD6</accession>
<comment type="caution">
    <text evidence="1">The sequence shown here is derived from an EMBL/GenBank/DDBJ whole genome shotgun (WGS) entry which is preliminary data.</text>
</comment>
<keyword evidence="2" id="KW-1185">Reference proteome</keyword>
<protein>
    <recommendedName>
        <fullName evidence="3">DUF4283 domain-containing protein</fullName>
    </recommendedName>
</protein>
<dbReference type="Proteomes" id="UP001443914">
    <property type="component" value="Unassembled WGS sequence"/>
</dbReference>
<dbReference type="AlphaFoldDB" id="A0AAW1HLD6"/>
<sequence length="101" mass="11614">MGDIYALHYENDLDKVDMEDRSVAAMADALMVFIAWEPGLVPRAVRFLMAYVWVRVCGLPFKFLNMHVANVIGHIMGRQFMVDDFEGVPNNDYLRIRVCTT</sequence>
<evidence type="ECO:0000313" key="2">
    <source>
        <dbReference type="Proteomes" id="UP001443914"/>
    </source>
</evidence>
<dbReference type="EMBL" id="JBDFQZ010000011">
    <property type="protein sequence ID" value="KAK9676634.1"/>
    <property type="molecule type" value="Genomic_DNA"/>
</dbReference>
<name>A0AAW1HLD6_SAPOF</name>
<evidence type="ECO:0008006" key="3">
    <source>
        <dbReference type="Google" id="ProtNLM"/>
    </source>
</evidence>
<proteinExistence type="predicted"/>
<reference evidence="1" key="1">
    <citation type="submission" date="2024-03" db="EMBL/GenBank/DDBJ databases">
        <title>WGS assembly of Saponaria officinalis var. Norfolk2.</title>
        <authorList>
            <person name="Jenkins J."/>
            <person name="Shu S."/>
            <person name="Grimwood J."/>
            <person name="Barry K."/>
            <person name="Goodstein D."/>
            <person name="Schmutz J."/>
            <person name="Leebens-Mack J."/>
            <person name="Osbourn A."/>
        </authorList>
    </citation>
    <scope>NUCLEOTIDE SEQUENCE [LARGE SCALE GENOMIC DNA]</scope>
    <source>
        <strain evidence="1">JIC</strain>
    </source>
</reference>